<feature type="transmembrane region" description="Helical" evidence="1">
    <location>
        <begin position="37"/>
        <end position="63"/>
    </location>
</feature>
<dbReference type="InterPro" id="IPR036927">
    <property type="entry name" value="Cyt_c_oxase-like_su1_sf"/>
</dbReference>
<evidence type="ECO:0000313" key="2">
    <source>
        <dbReference type="EMBL" id="MFC4269188.1"/>
    </source>
</evidence>
<accession>A0ABV8RCN2</accession>
<feature type="transmembrane region" description="Helical" evidence="1">
    <location>
        <begin position="9"/>
        <end position="25"/>
    </location>
</feature>
<dbReference type="Proteomes" id="UP001595826">
    <property type="component" value="Unassembled WGS sequence"/>
</dbReference>
<dbReference type="Gene3D" id="1.20.210.10">
    <property type="entry name" value="Cytochrome c oxidase-like, subunit I domain"/>
    <property type="match status" value="1"/>
</dbReference>
<gene>
    <name evidence="2" type="ORF">ACFOWD_09750</name>
</gene>
<protein>
    <submittedName>
        <fullName evidence="2">Uncharacterized protein</fullName>
    </submittedName>
</protein>
<reference evidence="3" key="1">
    <citation type="journal article" date="2019" name="Int. J. Syst. Evol. Microbiol.">
        <title>The Global Catalogue of Microorganisms (GCM) 10K type strain sequencing project: providing services to taxonomists for standard genome sequencing and annotation.</title>
        <authorList>
            <consortium name="The Broad Institute Genomics Platform"/>
            <consortium name="The Broad Institute Genome Sequencing Center for Infectious Disease"/>
            <person name="Wu L."/>
            <person name="Ma J."/>
        </authorList>
    </citation>
    <scope>NUCLEOTIDE SEQUENCE [LARGE SCALE GENOMIC DNA]</scope>
    <source>
        <strain evidence="3">CECT 8655</strain>
    </source>
</reference>
<name>A0ABV8RCN2_9FLAO</name>
<keyword evidence="1" id="KW-1133">Transmembrane helix</keyword>
<keyword evidence="1" id="KW-0472">Membrane</keyword>
<organism evidence="2 3">
    <name type="scientific">Polaribacter marinivivus</name>
    <dbReference type="NCBI Taxonomy" id="1524260"/>
    <lineage>
        <taxon>Bacteria</taxon>
        <taxon>Pseudomonadati</taxon>
        <taxon>Bacteroidota</taxon>
        <taxon>Flavobacteriia</taxon>
        <taxon>Flavobacteriales</taxon>
        <taxon>Flavobacteriaceae</taxon>
    </lineage>
</organism>
<dbReference type="RefSeq" id="WP_377410152.1">
    <property type="nucleotide sequence ID" value="NZ_JBHSCY010000002.1"/>
</dbReference>
<feature type="transmembrane region" description="Helical" evidence="1">
    <location>
        <begin position="116"/>
        <end position="143"/>
    </location>
</feature>
<comment type="caution">
    <text evidence="2">The sequence shown here is derived from an EMBL/GenBank/DDBJ whole genome shotgun (WGS) entry which is preliminary data.</text>
</comment>
<proteinExistence type="predicted"/>
<evidence type="ECO:0000256" key="1">
    <source>
        <dbReference type="SAM" id="Phobius"/>
    </source>
</evidence>
<feature type="transmembrane region" description="Helical" evidence="1">
    <location>
        <begin position="75"/>
        <end position="96"/>
    </location>
</feature>
<evidence type="ECO:0000313" key="3">
    <source>
        <dbReference type="Proteomes" id="UP001595826"/>
    </source>
</evidence>
<keyword evidence="1" id="KW-0812">Transmembrane</keyword>
<sequence>MKKIIRKPHLFFFGLIPVFLIIGFINRNIPIDINISFIYYLINVDFWCYVSAVYFGLIGINYLSLNIIKKEPKKGLTITHLVLQVLCLLPYLYAVLNLDENGNLPNSSFFNSVEFNYIFIGGFLLFITSIFVHLINFFSSLLLKRD</sequence>
<keyword evidence="3" id="KW-1185">Reference proteome</keyword>
<dbReference type="EMBL" id="JBHSCY010000002">
    <property type="protein sequence ID" value="MFC4269188.1"/>
    <property type="molecule type" value="Genomic_DNA"/>
</dbReference>